<dbReference type="Gene3D" id="3.40.50.300">
    <property type="entry name" value="P-loop containing nucleotide triphosphate hydrolases"/>
    <property type="match status" value="1"/>
</dbReference>
<sequence>MADLTDRDYEALRKMLDFETTHPKEEFYLGWEWHQVGVMQATINKFITMDLVERTFSSRSTKAHMLTEKGKAVAERKAIMPDEPVRVPLGDMDFSSMFSDIVGYDDLKELLRECLQVEKPIHVLLVGPPALAKTLFLWDVERTWGEQAMWLVGSATSRAGLWDAVSEKRPRILLIDELDKMTATDTAALLSLMEKGRLVRMKVNRRLDLELDVWVVGCANRIYKMSP</sequence>
<evidence type="ECO:0000259" key="1">
    <source>
        <dbReference type="Pfam" id="PF00004"/>
    </source>
</evidence>
<proteinExistence type="predicted"/>
<dbReference type="GO" id="GO:0005524">
    <property type="term" value="F:ATP binding"/>
    <property type="evidence" value="ECO:0007669"/>
    <property type="project" value="InterPro"/>
</dbReference>
<feature type="non-terminal residue" evidence="2">
    <location>
        <position position="227"/>
    </location>
</feature>
<dbReference type="InterPro" id="IPR027417">
    <property type="entry name" value="P-loop_NTPase"/>
</dbReference>
<dbReference type="Pfam" id="PF00004">
    <property type="entry name" value="AAA"/>
    <property type="match status" value="1"/>
</dbReference>
<organism evidence="2">
    <name type="scientific">marine sediment metagenome</name>
    <dbReference type="NCBI Taxonomy" id="412755"/>
    <lineage>
        <taxon>unclassified sequences</taxon>
        <taxon>metagenomes</taxon>
        <taxon>ecological metagenomes</taxon>
    </lineage>
</organism>
<dbReference type="EMBL" id="BARV01008886">
    <property type="protein sequence ID" value="GAI09495.1"/>
    <property type="molecule type" value="Genomic_DNA"/>
</dbReference>
<name>X1M4C3_9ZZZZ</name>
<dbReference type="AlphaFoldDB" id="X1M4C3"/>
<comment type="caution">
    <text evidence="2">The sequence shown here is derived from an EMBL/GenBank/DDBJ whole genome shotgun (WGS) entry which is preliminary data.</text>
</comment>
<dbReference type="GO" id="GO:0016887">
    <property type="term" value="F:ATP hydrolysis activity"/>
    <property type="evidence" value="ECO:0007669"/>
    <property type="project" value="InterPro"/>
</dbReference>
<protein>
    <recommendedName>
        <fullName evidence="1">ATPase AAA-type core domain-containing protein</fullName>
    </recommendedName>
</protein>
<accession>X1M4C3</accession>
<feature type="domain" description="ATPase AAA-type core" evidence="1">
    <location>
        <begin position="123"/>
        <end position="226"/>
    </location>
</feature>
<dbReference type="SUPFAM" id="SSF52540">
    <property type="entry name" value="P-loop containing nucleoside triphosphate hydrolases"/>
    <property type="match status" value="1"/>
</dbReference>
<reference evidence="2" key="1">
    <citation type="journal article" date="2014" name="Front. Microbiol.">
        <title>High frequency of phylogenetically diverse reductive dehalogenase-homologous genes in deep subseafloor sedimentary metagenomes.</title>
        <authorList>
            <person name="Kawai M."/>
            <person name="Futagami T."/>
            <person name="Toyoda A."/>
            <person name="Takaki Y."/>
            <person name="Nishi S."/>
            <person name="Hori S."/>
            <person name="Arai W."/>
            <person name="Tsubouchi T."/>
            <person name="Morono Y."/>
            <person name="Uchiyama I."/>
            <person name="Ito T."/>
            <person name="Fujiyama A."/>
            <person name="Inagaki F."/>
            <person name="Takami H."/>
        </authorList>
    </citation>
    <scope>NUCLEOTIDE SEQUENCE</scope>
    <source>
        <strain evidence="2">Expedition CK06-06</strain>
    </source>
</reference>
<evidence type="ECO:0000313" key="2">
    <source>
        <dbReference type="EMBL" id="GAI09495.1"/>
    </source>
</evidence>
<gene>
    <name evidence="2" type="ORF">S06H3_17723</name>
</gene>
<dbReference type="InterPro" id="IPR003959">
    <property type="entry name" value="ATPase_AAA_core"/>
</dbReference>